<gene>
    <name evidence="1" type="ORF">BJ878DRAFT_480369</name>
</gene>
<reference evidence="1" key="1">
    <citation type="journal article" date="2021" name="IMA Fungus">
        <title>Genomic characterization of three marine fungi, including Emericellopsis atlantica sp. nov. with signatures of a generalist lifestyle and marine biomass degradation.</title>
        <authorList>
            <person name="Hagestad O.C."/>
            <person name="Hou L."/>
            <person name="Andersen J.H."/>
            <person name="Hansen E.H."/>
            <person name="Altermark B."/>
            <person name="Li C."/>
            <person name="Kuhnert E."/>
            <person name="Cox R.J."/>
            <person name="Crous P.W."/>
            <person name="Spatafora J.W."/>
            <person name="Lail K."/>
            <person name="Amirebrahimi M."/>
            <person name="Lipzen A."/>
            <person name="Pangilinan J."/>
            <person name="Andreopoulos W."/>
            <person name="Hayes R.D."/>
            <person name="Ng V."/>
            <person name="Grigoriev I.V."/>
            <person name="Jackson S.A."/>
            <person name="Sutton T.D.S."/>
            <person name="Dobson A.D.W."/>
            <person name="Rama T."/>
        </authorList>
    </citation>
    <scope>NUCLEOTIDE SEQUENCE</scope>
    <source>
        <strain evidence="1">TRa3180A</strain>
    </source>
</reference>
<comment type="caution">
    <text evidence="1">The sequence shown here is derived from an EMBL/GenBank/DDBJ whole genome shotgun (WGS) entry which is preliminary data.</text>
</comment>
<proteinExistence type="predicted"/>
<name>A0A9P7Z3J6_9HELO</name>
<protein>
    <recommendedName>
        <fullName evidence="3">CENP-V/GFA domain-containing protein</fullName>
    </recommendedName>
</protein>
<sequence>MPSLADTVSLAAVFVARFDTPPLSLWKCHGLLPISELAMRRFCKTCGSSLAFLYDGSDEVEILFGMVDEEVLRSYVGTELSDSRSHISVENTVKGVSDDLKGLEIQH</sequence>
<dbReference type="Proteomes" id="UP000887226">
    <property type="component" value="Unassembled WGS sequence"/>
</dbReference>
<dbReference type="OrthoDB" id="6329284at2759"/>
<dbReference type="InterPro" id="IPR011057">
    <property type="entry name" value="Mss4-like_sf"/>
</dbReference>
<evidence type="ECO:0000313" key="2">
    <source>
        <dbReference type="Proteomes" id="UP000887226"/>
    </source>
</evidence>
<dbReference type="SUPFAM" id="SSF51316">
    <property type="entry name" value="Mss4-like"/>
    <property type="match status" value="1"/>
</dbReference>
<dbReference type="EMBL" id="MU253920">
    <property type="protein sequence ID" value="KAG9244235.1"/>
    <property type="molecule type" value="Genomic_DNA"/>
</dbReference>
<organism evidence="1 2">
    <name type="scientific">Calycina marina</name>
    <dbReference type="NCBI Taxonomy" id="1763456"/>
    <lineage>
        <taxon>Eukaryota</taxon>
        <taxon>Fungi</taxon>
        <taxon>Dikarya</taxon>
        <taxon>Ascomycota</taxon>
        <taxon>Pezizomycotina</taxon>
        <taxon>Leotiomycetes</taxon>
        <taxon>Helotiales</taxon>
        <taxon>Pezizellaceae</taxon>
        <taxon>Calycina</taxon>
    </lineage>
</organism>
<accession>A0A9P7Z3J6</accession>
<evidence type="ECO:0008006" key="3">
    <source>
        <dbReference type="Google" id="ProtNLM"/>
    </source>
</evidence>
<dbReference type="AlphaFoldDB" id="A0A9P7Z3J6"/>
<keyword evidence="2" id="KW-1185">Reference proteome</keyword>
<evidence type="ECO:0000313" key="1">
    <source>
        <dbReference type="EMBL" id="KAG9244235.1"/>
    </source>
</evidence>